<dbReference type="EMBL" id="ML170331">
    <property type="protein sequence ID" value="TDL14503.1"/>
    <property type="molecule type" value="Genomic_DNA"/>
</dbReference>
<proteinExistence type="predicted"/>
<keyword evidence="3" id="KW-1185">Reference proteome</keyword>
<evidence type="ECO:0000256" key="1">
    <source>
        <dbReference type="SAM" id="MobiDB-lite"/>
    </source>
</evidence>
<feature type="compositionally biased region" description="Acidic residues" evidence="1">
    <location>
        <begin position="126"/>
        <end position="138"/>
    </location>
</feature>
<feature type="region of interest" description="Disordered" evidence="1">
    <location>
        <begin position="60"/>
        <end position="83"/>
    </location>
</feature>
<feature type="region of interest" description="Disordered" evidence="1">
    <location>
        <begin position="111"/>
        <end position="139"/>
    </location>
</feature>
<protein>
    <submittedName>
        <fullName evidence="2">Uncharacterized protein</fullName>
    </submittedName>
</protein>
<dbReference type="VEuPathDB" id="FungiDB:BD410DRAFT_845963"/>
<gene>
    <name evidence="2" type="ORF">BD410DRAFT_845963</name>
</gene>
<feature type="region of interest" description="Disordered" evidence="1">
    <location>
        <begin position="1"/>
        <end position="28"/>
    </location>
</feature>
<evidence type="ECO:0000313" key="3">
    <source>
        <dbReference type="Proteomes" id="UP000294933"/>
    </source>
</evidence>
<name>A0A4Y7PGG5_9AGAM</name>
<evidence type="ECO:0000313" key="2">
    <source>
        <dbReference type="EMBL" id="TDL14503.1"/>
    </source>
</evidence>
<accession>A0A4Y7PGG5</accession>
<feature type="compositionally biased region" description="Low complexity" evidence="1">
    <location>
        <begin position="111"/>
        <end position="121"/>
    </location>
</feature>
<organism evidence="2 3">
    <name type="scientific">Rickenella mellea</name>
    <dbReference type="NCBI Taxonomy" id="50990"/>
    <lineage>
        <taxon>Eukaryota</taxon>
        <taxon>Fungi</taxon>
        <taxon>Dikarya</taxon>
        <taxon>Basidiomycota</taxon>
        <taxon>Agaricomycotina</taxon>
        <taxon>Agaricomycetes</taxon>
        <taxon>Hymenochaetales</taxon>
        <taxon>Rickenellaceae</taxon>
        <taxon>Rickenella</taxon>
    </lineage>
</organism>
<dbReference type="AlphaFoldDB" id="A0A4Y7PGG5"/>
<sequence>MSIDGFSPSLPAPRPAISSTSSIDSFPPPLSPVPCPAISITSSIDSFSSPAHRPAISITSSVDSLPHSSPPAPRAISITSTDNTLLPSSPPALHLATSIASAIDGPPLSSPSLSLHLTNPSMSLSDETDETDVTDDNDPCNGRTPECLATNTPRLDMILPCVRYGDNIVILYTVNTKPVTRWSWTGIGSTYILHGNEFVQTYNKSLPKLYSPLIRLKIDDILPIPLRKRLNRALPVSMRPNNKPTGLARLMSTLAHMAAVFLSERSGTELVTTFSWMEPHHAFVFNPPLCPIGLSAPAAQQFHNMDYQPVESLDAFSFDERNVTAFSQYAPQEKRSKDMEHEEGGNEGPAFLLHLYDLCSHSITLVYLHPLPFPNGSPSPSPLLPGHAIPLAPRRGVRAYYHMRATCPIKSQPPFPIRLCLVIHPALSPARLPRLPWAPSRPFHPIHAPMQCHYHQSRYMHIVPGTAAQIRVPRM</sequence>
<dbReference type="Proteomes" id="UP000294933">
    <property type="component" value="Unassembled WGS sequence"/>
</dbReference>
<reference evidence="2 3" key="1">
    <citation type="submission" date="2018-06" db="EMBL/GenBank/DDBJ databases">
        <title>A transcriptomic atlas of mushroom development highlights an independent origin of complex multicellularity.</title>
        <authorList>
            <consortium name="DOE Joint Genome Institute"/>
            <person name="Krizsan K."/>
            <person name="Almasi E."/>
            <person name="Merenyi Z."/>
            <person name="Sahu N."/>
            <person name="Viragh M."/>
            <person name="Koszo T."/>
            <person name="Mondo S."/>
            <person name="Kiss B."/>
            <person name="Balint B."/>
            <person name="Kues U."/>
            <person name="Barry K."/>
            <person name="Hegedus J.C."/>
            <person name="Henrissat B."/>
            <person name="Johnson J."/>
            <person name="Lipzen A."/>
            <person name="Ohm R."/>
            <person name="Nagy I."/>
            <person name="Pangilinan J."/>
            <person name="Yan J."/>
            <person name="Xiong Y."/>
            <person name="Grigoriev I.V."/>
            <person name="Hibbett D.S."/>
            <person name="Nagy L.G."/>
        </authorList>
    </citation>
    <scope>NUCLEOTIDE SEQUENCE [LARGE SCALE GENOMIC DNA]</scope>
    <source>
        <strain evidence="2 3">SZMC22713</strain>
    </source>
</reference>